<dbReference type="InterPro" id="IPR045853">
    <property type="entry name" value="Pep_chain_release_fac_I_sf"/>
</dbReference>
<keyword evidence="5" id="KW-0963">Cytoplasm</keyword>
<dbReference type="RefSeq" id="WP_324619294.1">
    <property type="nucleotide sequence ID" value="NZ_JAYKOT010000003.1"/>
</dbReference>
<dbReference type="EMBL" id="JAYKOT010000003">
    <property type="protein sequence ID" value="MEB3429129.1"/>
    <property type="molecule type" value="Genomic_DNA"/>
</dbReference>
<dbReference type="SUPFAM" id="SSF75620">
    <property type="entry name" value="Release factor"/>
    <property type="match status" value="1"/>
</dbReference>
<evidence type="ECO:0000256" key="1">
    <source>
        <dbReference type="ARBA" id="ARBA00002613"/>
    </source>
</evidence>
<keyword evidence="7" id="KW-0175">Coiled coil</keyword>
<evidence type="ECO:0000259" key="8">
    <source>
        <dbReference type="PROSITE" id="PS00745"/>
    </source>
</evidence>
<evidence type="ECO:0000256" key="6">
    <source>
        <dbReference type="NCBIfam" id="TIGR00020"/>
    </source>
</evidence>
<feature type="domain" description="Prokaryotic-type class I peptide chain release factors" evidence="8">
    <location>
        <begin position="245"/>
        <end position="261"/>
    </location>
</feature>
<dbReference type="Gene3D" id="3.30.160.20">
    <property type="match status" value="1"/>
</dbReference>
<comment type="similarity">
    <text evidence="2 5">Belongs to the prokaryotic/mitochondrial release factor family.</text>
</comment>
<accession>A0AAW9MU42</accession>
<evidence type="ECO:0000313" key="10">
    <source>
        <dbReference type="Proteomes" id="UP001357733"/>
    </source>
</evidence>
<evidence type="ECO:0000313" key="9">
    <source>
        <dbReference type="EMBL" id="MEB3429129.1"/>
    </source>
</evidence>
<sequence length="365" mass="41889">MSDIQELKNRIANFSTSLNELGDSLDRVKLKEELQNLEAKTLEKDFYKDKNKSEEIFDRIKFINQKLESYESLVYDLGELEAYEDLIDFDPSNESVLREAGKYLNKAEARIDNFKISTLLQGEFDKLNAYMSIHSGAGGLEAQDWADMLKRMYLRWLQKSDFKCEILEENRDSAGGIKSCYLKIIGKNAYGYLKSEKGVHRLVRISPFDTSNRRHTSFASVDVFPEIKGKEVSINKDDLKIDTYRSSGKGGQGVNTTDSAVRITHLPTGIVVSCQNERSQLFNKETALSMLYGKLKLIKEEENKEKIEDITGSYTDIGFGQQIRSYIFQPYQLVKDHRTNFEVGDVESVMDGDIEKFIIEYLKQN</sequence>
<dbReference type="HAMAP" id="MF_00094">
    <property type="entry name" value="Rel_fac_2"/>
    <property type="match status" value="1"/>
</dbReference>
<evidence type="ECO:0000256" key="4">
    <source>
        <dbReference type="ARBA" id="ARBA00022917"/>
    </source>
</evidence>
<proteinExistence type="inferred from homology"/>
<comment type="PTM">
    <text evidence="5">Methylated by PrmC. Methylation increases the termination efficiency of RF2.</text>
</comment>
<dbReference type="SMART" id="SM00937">
    <property type="entry name" value="PCRF"/>
    <property type="match status" value="1"/>
</dbReference>
<reference evidence="9 10" key="1">
    <citation type="submission" date="2024-01" db="EMBL/GenBank/DDBJ databases">
        <title>Complete genome sequence of Citroniella saccharovorans strain M6.X9, isolated from human fecal sample.</title>
        <authorList>
            <person name="Cheng G."/>
            <person name="Westerholm M."/>
            <person name="Schnurer A."/>
        </authorList>
    </citation>
    <scope>NUCLEOTIDE SEQUENCE [LARGE SCALE GENOMIC DNA]</scope>
    <source>
        <strain evidence="9 10">DSM 29873</strain>
    </source>
</reference>
<evidence type="ECO:0000256" key="7">
    <source>
        <dbReference type="SAM" id="Coils"/>
    </source>
</evidence>
<dbReference type="Gene3D" id="1.20.58.410">
    <property type="entry name" value="Release factor"/>
    <property type="match status" value="1"/>
</dbReference>
<dbReference type="Pfam" id="PF03462">
    <property type="entry name" value="PCRF"/>
    <property type="match status" value="1"/>
</dbReference>
<keyword evidence="10" id="KW-1185">Reference proteome</keyword>
<feature type="coiled-coil region" evidence="7">
    <location>
        <begin position="4"/>
        <end position="50"/>
    </location>
</feature>
<dbReference type="Proteomes" id="UP001357733">
    <property type="component" value="Unassembled WGS sequence"/>
</dbReference>
<evidence type="ECO:0000256" key="3">
    <source>
        <dbReference type="ARBA" id="ARBA00022481"/>
    </source>
</evidence>
<dbReference type="FunFam" id="3.30.160.20:FF:000004">
    <property type="entry name" value="Peptide chain release factor 1"/>
    <property type="match status" value="1"/>
</dbReference>
<evidence type="ECO:0000256" key="5">
    <source>
        <dbReference type="HAMAP-Rule" id="MF_00094"/>
    </source>
</evidence>
<name>A0AAW9MU42_9FIRM</name>
<dbReference type="PROSITE" id="PS00745">
    <property type="entry name" value="RF_PROK_I"/>
    <property type="match status" value="1"/>
</dbReference>
<evidence type="ECO:0000256" key="2">
    <source>
        <dbReference type="ARBA" id="ARBA00010835"/>
    </source>
</evidence>
<feature type="modified residue" description="N5-methylglutamine" evidence="5">
    <location>
        <position position="252"/>
    </location>
</feature>
<dbReference type="AlphaFoldDB" id="A0AAW9MU42"/>
<protein>
    <recommendedName>
        <fullName evidence="5 6">Peptide chain release factor 2</fullName>
        <shortName evidence="5">RF-2</shortName>
    </recommendedName>
</protein>
<dbReference type="InterPro" id="IPR000352">
    <property type="entry name" value="Pep_chain_release_fac_I"/>
</dbReference>
<dbReference type="GO" id="GO:0016149">
    <property type="term" value="F:translation release factor activity, codon specific"/>
    <property type="evidence" value="ECO:0007669"/>
    <property type="project" value="UniProtKB-UniRule"/>
</dbReference>
<keyword evidence="3 5" id="KW-0488">Methylation</keyword>
<gene>
    <name evidence="5 9" type="primary">prfB</name>
    <name evidence="9" type="ORF">VLK81_03680</name>
</gene>
<comment type="caution">
    <text evidence="9">The sequence shown here is derived from an EMBL/GenBank/DDBJ whole genome shotgun (WGS) entry which is preliminary data.</text>
</comment>
<keyword evidence="4 5" id="KW-0648">Protein biosynthesis</keyword>
<dbReference type="InterPro" id="IPR005139">
    <property type="entry name" value="PCRF"/>
</dbReference>
<organism evidence="9 10">
    <name type="scientific">Citroniella saccharovorans</name>
    <dbReference type="NCBI Taxonomy" id="2053367"/>
    <lineage>
        <taxon>Bacteria</taxon>
        <taxon>Bacillati</taxon>
        <taxon>Bacillota</taxon>
        <taxon>Tissierellia</taxon>
        <taxon>Tissierellales</taxon>
        <taxon>Peptoniphilaceae</taxon>
        <taxon>Citroniella</taxon>
    </lineage>
</organism>
<dbReference type="Gene3D" id="3.30.70.1660">
    <property type="match status" value="1"/>
</dbReference>
<dbReference type="NCBIfam" id="TIGR00020">
    <property type="entry name" value="prfB"/>
    <property type="match status" value="1"/>
</dbReference>
<dbReference type="GO" id="GO:0005737">
    <property type="term" value="C:cytoplasm"/>
    <property type="evidence" value="ECO:0007669"/>
    <property type="project" value="UniProtKB-SubCell"/>
</dbReference>
<dbReference type="InterPro" id="IPR004374">
    <property type="entry name" value="PrfB"/>
</dbReference>
<dbReference type="PANTHER" id="PTHR43116:SF3">
    <property type="entry name" value="CLASS I PEPTIDE CHAIN RELEASE FACTOR"/>
    <property type="match status" value="1"/>
</dbReference>
<dbReference type="Pfam" id="PF00472">
    <property type="entry name" value="RF-1"/>
    <property type="match status" value="1"/>
</dbReference>
<dbReference type="PANTHER" id="PTHR43116">
    <property type="entry name" value="PEPTIDE CHAIN RELEASE FACTOR 2"/>
    <property type="match status" value="1"/>
</dbReference>
<comment type="subcellular location">
    <subcellularLocation>
        <location evidence="5">Cytoplasm</location>
    </subcellularLocation>
</comment>
<comment type="function">
    <text evidence="1 5">Peptide chain release factor 2 directs the termination of translation in response to the peptide chain termination codons UGA and UAA.</text>
</comment>